<reference evidence="6" key="1">
    <citation type="journal article" date="2019" name="Int. J. Syst. Evol. Microbiol.">
        <title>The Global Catalogue of Microorganisms (GCM) 10K type strain sequencing project: providing services to taxonomists for standard genome sequencing and annotation.</title>
        <authorList>
            <consortium name="The Broad Institute Genomics Platform"/>
            <consortium name="The Broad Institute Genome Sequencing Center for Infectious Disease"/>
            <person name="Wu L."/>
            <person name="Ma J."/>
        </authorList>
    </citation>
    <scope>NUCLEOTIDE SEQUENCE [LARGE SCALE GENOMIC DNA]</scope>
    <source>
        <strain evidence="6">JCM 16601</strain>
    </source>
</reference>
<dbReference type="Gene3D" id="3.30.70.940">
    <property type="entry name" value="NusG, N-terminal domain"/>
    <property type="match status" value="1"/>
</dbReference>
<organism evidence="5 6">
    <name type="scientific">Mucilaginibacter dorajii</name>
    <dbReference type="NCBI Taxonomy" id="692994"/>
    <lineage>
        <taxon>Bacteria</taxon>
        <taxon>Pseudomonadati</taxon>
        <taxon>Bacteroidota</taxon>
        <taxon>Sphingobacteriia</taxon>
        <taxon>Sphingobacteriales</taxon>
        <taxon>Sphingobacteriaceae</taxon>
        <taxon>Mucilaginibacter</taxon>
    </lineage>
</organism>
<dbReference type="Pfam" id="PF02357">
    <property type="entry name" value="NusG"/>
    <property type="match status" value="1"/>
</dbReference>
<dbReference type="InterPro" id="IPR006645">
    <property type="entry name" value="NGN-like_dom"/>
</dbReference>
<dbReference type="CDD" id="cd09895">
    <property type="entry name" value="NGN_SP_UpxY"/>
    <property type="match status" value="1"/>
</dbReference>
<keyword evidence="3" id="KW-0804">Transcription</keyword>
<feature type="domain" description="NusG-like N-terminal" evidence="4">
    <location>
        <begin position="12"/>
        <end position="109"/>
    </location>
</feature>
<evidence type="ECO:0000256" key="3">
    <source>
        <dbReference type="ARBA" id="ARBA00023163"/>
    </source>
</evidence>
<comment type="caution">
    <text evidence="5">The sequence shown here is derived from an EMBL/GenBank/DDBJ whole genome shotgun (WGS) entry which is preliminary data.</text>
</comment>
<evidence type="ECO:0000313" key="5">
    <source>
        <dbReference type="EMBL" id="GAA3985565.1"/>
    </source>
</evidence>
<dbReference type="InterPro" id="IPR036735">
    <property type="entry name" value="NGN_dom_sf"/>
</dbReference>
<proteinExistence type="predicted"/>
<keyword evidence="1" id="KW-0889">Transcription antitermination</keyword>
<name>A0ABP7QPA3_9SPHI</name>
<dbReference type="Proteomes" id="UP001500742">
    <property type="component" value="Unassembled WGS sequence"/>
</dbReference>
<evidence type="ECO:0000256" key="2">
    <source>
        <dbReference type="ARBA" id="ARBA00023015"/>
    </source>
</evidence>
<dbReference type="EMBL" id="BAAAZC010000029">
    <property type="protein sequence ID" value="GAA3985565.1"/>
    <property type="molecule type" value="Genomic_DNA"/>
</dbReference>
<evidence type="ECO:0000313" key="6">
    <source>
        <dbReference type="Proteomes" id="UP001500742"/>
    </source>
</evidence>
<dbReference type="PANTHER" id="PTHR30265:SF4">
    <property type="entry name" value="KOW MOTIF FAMILY PROTEIN, EXPRESSED"/>
    <property type="match status" value="1"/>
</dbReference>
<keyword evidence="2" id="KW-0805">Transcription regulation</keyword>
<sequence>MKDKILGITKNTAQWVVVYTRSNFEKRIDKNLKEQGILSYCPLITCRNQWADRVKTVEKPFFSSYLFVKASLFDITKVRSSPGVINLITNNGKPVVITDQEIEQIKLITRNYSDAQVVSIGSLSIGDKVKINDGALFNVEGIVNKVMGTKILMIIEQLGCAVVVKANQVALSVAS</sequence>
<gene>
    <name evidence="5" type="primary">nusG_2</name>
    <name evidence="5" type="ORF">GCM10022210_42170</name>
</gene>
<dbReference type="InterPro" id="IPR043425">
    <property type="entry name" value="NusG-like"/>
</dbReference>
<dbReference type="SMART" id="SM00738">
    <property type="entry name" value="NGN"/>
    <property type="match status" value="1"/>
</dbReference>
<keyword evidence="6" id="KW-1185">Reference proteome</keyword>
<accession>A0ABP7QPA3</accession>
<dbReference type="SUPFAM" id="SSF82679">
    <property type="entry name" value="N-utilization substance G protein NusG, N-terminal domain"/>
    <property type="match status" value="1"/>
</dbReference>
<dbReference type="PANTHER" id="PTHR30265">
    <property type="entry name" value="RHO-INTERACTING TRANSCRIPTION TERMINATION FACTOR NUSG"/>
    <property type="match status" value="1"/>
</dbReference>
<evidence type="ECO:0000259" key="4">
    <source>
        <dbReference type="SMART" id="SM00738"/>
    </source>
</evidence>
<evidence type="ECO:0000256" key="1">
    <source>
        <dbReference type="ARBA" id="ARBA00022814"/>
    </source>
</evidence>
<protein>
    <submittedName>
        <fullName evidence="5">Transcription termination/antitermination protein NusG</fullName>
    </submittedName>
</protein>
<dbReference type="NCBIfam" id="NF033644">
    <property type="entry name" value="antiterm_UpxY"/>
    <property type="match status" value="1"/>
</dbReference>
<dbReference type="RefSeq" id="WP_259089234.1">
    <property type="nucleotide sequence ID" value="NZ_BAAAZC010000029.1"/>
</dbReference>